<dbReference type="KEGG" id="lcc:B488_03970"/>
<reference evidence="2 3" key="1">
    <citation type="journal article" date="2012" name="Stand. Genomic Sci.">
        <title>Complete genome sequence of Liberibacter crescens BT-1.</title>
        <authorList>
            <person name="Leonard M.T."/>
            <person name="Fagen J.R."/>
            <person name="Davis-Richardson A.G."/>
            <person name="Davis M.J."/>
            <person name="Triplett E.W."/>
        </authorList>
    </citation>
    <scope>NUCLEOTIDE SEQUENCE [LARGE SCALE GENOMIC DNA]</scope>
    <source>
        <strain evidence="2 3">BT-1</strain>
    </source>
</reference>
<organism evidence="2 3">
    <name type="scientific">Liberibacter crescens (strain BT-1)</name>
    <dbReference type="NCBI Taxonomy" id="1215343"/>
    <lineage>
        <taxon>Bacteria</taxon>
        <taxon>Pseudomonadati</taxon>
        <taxon>Pseudomonadota</taxon>
        <taxon>Alphaproteobacteria</taxon>
        <taxon>Hyphomicrobiales</taxon>
        <taxon>Rhizobiaceae</taxon>
        <taxon>Liberibacter</taxon>
    </lineage>
</organism>
<dbReference type="STRING" id="1215343.B488_03970"/>
<evidence type="ECO:0000313" key="2">
    <source>
        <dbReference type="EMBL" id="AGA64389.1"/>
    </source>
</evidence>
<dbReference type="HOGENOM" id="CLU_043788_0_0_5"/>
<dbReference type="eggNOG" id="COG2304">
    <property type="taxonomic scope" value="Bacteria"/>
</dbReference>
<sequence length="488" mass="56019">MKMYLQKTKFSKINIKNLGYCGNFSIITAFLLPCFIAIAGLTIDFTRISYNKVVLNTSSDASLETGLNALIHNDNYNSENIHQFIQNDFKTRLISNNFNAKDAETIANKAQITIEKTSNSYRAELISSYDMPLNIFSLIYISREPTINLKIESTITRKLTKNDTIIILANPQAWKLHENETSNSNNQEQWEKRNTLVVNSLNTLAQQKHILFAVINGNITDSGKGNIRNSFYKVYNQLNFPYYIGLGSREYQENIGNCMSFDTLQTSSKNGCAFDAINDISWTLENTYYSTLFNFRKDVIREKNITPWYRPNEHIIQGSLNYSWDTNDIHFIQMQNHPFFKEQFDDETFFPQFSVSIYASITDTGPSSWLKNDLKTAAQNNKKVFLTMYDAYSSNIINNVSYQQKQYMRELIQQYKIKAIFAGSSNKVEEGYASYIYNNARIYNAGLAYKGDYLVLERINDNTLSVTAYNGASGNPVVVKKMSDINLQ</sequence>
<dbReference type="SUPFAM" id="SSF56300">
    <property type="entry name" value="Metallo-dependent phosphatases"/>
    <property type="match status" value="1"/>
</dbReference>
<dbReference type="AlphaFoldDB" id="L0ESA5"/>
<dbReference type="eggNOG" id="COG5555">
    <property type="taxonomic scope" value="Bacteria"/>
</dbReference>
<dbReference type="EMBL" id="CP003789">
    <property type="protein sequence ID" value="AGA64389.1"/>
    <property type="molecule type" value="Genomic_DNA"/>
</dbReference>
<proteinExistence type="predicted"/>
<feature type="transmembrane region" description="Helical" evidence="1">
    <location>
        <begin position="20"/>
        <end position="43"/>
    </location>
</feature>
<dbReference type="Proteomes" id="UP000010799">
    <property type="component" value="Chromosome"/>
</dbReference>
<keyword evidence="1" id="KW-0472">Membrane</keyword>
<dbReference type="InterPro" id="IPR029052">
    <property type="entry name" value="Metallo-depent_PP-like"/>
</dbReference>
<keyword evidence="1" id="KW-0812">Transmembrane</keyword>
<evidence type="ECO:0000313" key="3">
    <source>
        <dbReference type="Proteomes" id="UP000010799"/>
    </source>
</evidence>
<accession>L0ESA5</accession>
<name>L0ESA5_LIBCB</name>
<gene>
    <name evidence="2" type="ordered locus">B488_03970</name>
</gene>
<dbReference type="Gene3D" id="3.60.21.10">
    <property type="match status" value="1"/>
</dbReference>
<evidence type="ECO:0000256" key="1">
    <source>
        <dbReference type="SAM" id="Phobius"/>
    </source>
</evidence>
<keyword evidence="1" id="KW-1133">Transmembrane helix</keyword>
<protein>
    <submittedName>
        <fullName evidence="2">Uncharacterized protein</fullName>
    </submittedName>
</protein>
<dbReference type="PATRIC" id="fig|1215343.11.peg.407"/>
<keyword evidence="3" id="KW-1185">Reference proteome</keyword>